<organism evidence="1 2">
    <name type="scientific">Gymnopilus dilepis</name>
    <dbReference type="NCBI Taxonomy" id="231916"/>
    <lineage>
        <taxon>Eukaryota</taxon>
        <taxon>Fungi</taxon>
        <taxon>Dikarya</taxon>
        <taxon>Basidiomycota</taxon>
        <taxon>Agaricomycotina</taxon>
        <taxon>Agaricomycetes</taxon>
        <taxon>Agaricomycetidae</taxon>
        <taxon>Agaricales</taxon>
        <taxon>Agaricineae</taxon>
        <taxon>Hymenogastraceae</taxon>
        <taxon>Gymnopilus</taxon>
    </lineage>
</organism>
<keyword evidence="2" id="KW-1185">Reference proteome</keyword>
<evidence type="ECO:0000313" key="2">
    <source>
        <dbReference type="Proteomes" id="UP000284706"/>
    </source>
</evidence>
<dbReference type="EMBL" id="NHYE01000982">
    <property type="protein sequence ID" value="PPR00849.1"/>
    <property type="molecule type" value="Genomic_DNA"/>
</dbReference>
<name>A0A409YCX1_9AGAR</name>
<dbReference type="Proteomes" id="UP000284706">
    <property type="component" value="Unassembled WGS sequence"/>
</dbReference>
<proteinExistence type="predicted"/>
<dbReference type="OrthoDB" id="3058706at2759"/>
<protein>
    <submittedName>
        <fullName evidence="1">Uncharacterized protein</fullName>
    </submittedName>
</protein>
<comment type="caution">
    <text evidence="1">The sequence shown here is derived from an EMBL/GenBank/DDBJ whole genome shotgun (WGS) entry which is preliminary data.</text>
</comment>
<dbReference type="InParanoid" id="A0A409YCX1"/>
<sequence length="496" mass="56233">MALSTPPSPISTLPADILWVIFEINARSIASESDQALTHSIRASQVCHSWRKVILSSTSLWARLINFSNPVVQKEAGRTEILRRSGSAPLWIMGRLRTEESYRGFFSVLDTHWERIEILDVDLWEGYSQNHYQLWRPLFRPAPALRVIKLPVANYQPPSRYAPPLFGNHAPQLTVYHLTGIIEGVSLRPKGSWIPQVRHIRLSKPLGLSDVLDTLQRATLLESLIIDTITVKYPQSLNIIVIPPSIILPHLKDLRISDCSDEIWFPILKSLAPFPLNSFHFKAANSSLTDDLNQTTSEIACENILKFIQVLRERNRTTHVLRIIFNSLHGVTHFRISLEDSSNLEPVYFSVNLNGFPRLSGLLMANLATHSLLSSVQHMHLYLDNDAPDLRASFAHLLSALTSLASLRSTDNILEFLLEYCDSRCLPKLHTLILPVLRPRRSWPVGWEGRYSDGLVMAFLRHRNKVGLPLSVLDLSEATLRMDMSQLEEIPGLTVR</sequence>
<gene>
    <name evidence="1" type="ORF">CVT26_012484</name>
</gene>
<reference evidence="1 2" key="1">
    <citation type="journal article" date="2018" name="Evol. Lett.">
        <title>Horizontal gene cluster transfer increased hallucinogenic mushroom diversity.</title>
        <authorList>
            <person name="Reynolds H.T."/>
            <person name="Vijayakumar V."/>
            <person name="Gluck-Thaler E."/>
            <person name="Korotkin H.B."/>
            <person name="Matheny P.B."/>
            <person name="Slot J.C."/>
        </authorList>
    </citation>
    <scope>NUCLEOTIDE SEQUENCE [LARGE SCALE GENOMIC DNA]</scope>
    <source>
        <strain evidence="1 2">SRW20</strain>
    </source>
</reference>
<evidence type="ECO:0000313" key="1">
    <source>
        <dbReference type="EMBL" id="PPR00849.1"/>
    </source>
</evidence>
<accession>A0A409YCX1</accession>
<dbReference type="Gene3D" id="1.20.1280.50">
    <property type="match status" value="1"/>
</dbReference>
<dbReference type="AlphaFoldDB" id="A0A409YCX1"/>